<evidence type="ECO:0000313" key="2">
    <source>
        <dbReference type="EMBL" id="TGE27442.1"/>
    </source>
</evidence>
<dbReference type="AlphaFoldDB" id="A0A4Z0QFG0"/>
<feature type="transmembrane region" description="Helical" evidence="1">
    <location>
        <begin position="96"/>
        <end position="117"/>
    </location>
</feature>
<sequence>MPTLHPSALPYRLPLACGVTLALGLVVANVLADHFFAPWGILLTPVVAGGAVRLVAFTRPGYPLLQAALSAALIALHDCGIKLFGGGTHDTEGQGFVHVFLFFGLLVAFLVLVAAIDQQQASTRLVRRLAKFLFVALLMVHLALTANLGLGS</sequence>
<accession>A0A4Z0QFG0</accession>
<reference evidence="2 3" key="1">
    <citation type="submission" date="2019-04" db="EMBL/GenBank/DDBJ databases">
        <authorList>
            <person name="Feng G."/>
            <person name="Zhang J."/>
            <person name="Zhu H."/>
        </authorList>
    </citation>
    <scope>NUCLEOTIDE SEQUENCE [LARGE SCALE GENOMIC DNA]</scope>
    <source>
        <strain evidence="2 3">9PBR-1</strain>
    </source>
</reference>
<keyword evidence="1" id="KW-0812">Transmembrane</keyword>
<organism evidence="2 3">
    <name type="scientific">Hymenobacter metallicola</name>
    <dbReference type="NCBI Taxonomy" id="2563114"/>
    <lineage>
        <taxon>Bacteria</taxon>
        <taxon>Pseudomonadati</taxon>
        <taxon>Bacteroidota</taxon>
        <taxon>Cytophagia</taxon>
        <taxon>Cytophagales</taxon>
        <taxon>Hymenobacteraceae</taxon>
        <taxon>Hymenobacter</taxon>
    </lineage>
</organism>
<feature type="transmembrane region" description="Helical" evidence="1">
    <location>
        <begin position="37"/>
        <end position="57"/>
    </location>
</feature>
<evidence type="ECO:0000256" key="1">
    <source>
        <dbReference type="SAM" id="Phobius"/>
    </source>
</evidence>
<dbReference type="RefSeq" id="WP_135395412.1">
    <property type="nucleotide sequence ID" value="NZ_SRMB01000002.1"/>
</dbReference>
<dbReference type="EMBL" id="SRMB01000002">
    <property type="protein sequence ID" value="TGE27442.1"/>
    <property type="molecule type" value="Genomic_DNA"/>
</dbReference>
<evidence type="ECO:0000313" key="3">
    <source>
        <dbReference type="Proteomes" id="UP000298471"/>
    </source>
</evidence>
<proteinExistence type="predicted"/>
<keyword evidence="1" id="KW-1133">Transmembrane helix</keyword>
<feature type="transmembrane region" description="Helical" evidence="1">
    <location>
        <begin position="129"/>
        <end position="150"/>
    </location>
</feature>
<comment type="caution">
    <text evidence="2">The sequence shown here is derived from an EMBL/GenBank/DDBJ whole genome shotgun (WGS) entry which is preliminary data.</text>
</comment>
<protein>
    <submittedName>
        <fullName evidence="2">Uncharacterized protein</fullName>
    </submittedName>
</protein>
<dbReference type="Proteomes" id="UP000298471">
    <property type="component" value="Unassembled WGS sequence"/>
</dbReference>
<keyword evidence="1" id="KW-0472">Membrane</keyword>
<gene>
    <name evidence="2" type="ORF">E5K02_13775</name>
</gene>
<keyword evidence="3" id="KW-1185">Reference proteome</keyword>
<feature type="transmembrane region" description="Helical" evidence="1">
    <location>
        <begin position="12"/>
        <end position="31"/>
    </location>
</feature>
<dbReference type="OrthoDB" id="1372856at2"/>
<name>A0A4Z0QFG0_9BACT</name>